<comment type="caution">
    <text evidence="3">The sequence shown here is derived from an EMBL/GenBank/DDBJ whole genome shotgun (WGS) entry which is preliminary data.</text>
</comment>
<evidence type="ECO:0000259" key="2">
    <source>
        <dbReference type="PROSITE" id="PS50164"/>
    </source>
</evidence>
<feature type="domain" description="GIY-YIG" evidence="2">
    <location>
        <begin position="1"/>
        <end position="76"/>
    </location>
</feature>
<dbReference type="Gene3D" id="3.40.1440.10">
    <property type="entry name" value="GIY-YIG endonuclease"/>
    <property type="match status" value="1"/>
</dbReference>
<dbReference type="EMBL" id="MGIP01000011">
    <property type="protein sequence ID" value="OGM91257.1"/>
    <property type="molecule type" value="Genomic_DNA"/>
</dbReference>
<evidence type="ECO:0000256" key="1">
    <source>
        <dbReference type="ARBA" id="ARBA00007435"/>
    </source>
</evidence>
<proteinExistence type="inferred from homology"/>
<dbReference type="STRING" id="1802555.A2755_02555"/>
<reference evidence="3 4" key="1">
    <citation type="journal article" date="2016" name="Nat. Commun.">
        <title>Thousands of microbial genomes shed light on interconnected biogeochemical processes in an aquifer system.</title>
        <authorList>
            <person name="Anantharaman K."/>
            <person name="Brown C.T."/>
            <person name="Hug L.A."/>
            <person name="Sharon I."/>
            <person name="Castelle C.J."/>
            <person name="Probst A.J."/>
            <person name="Thomas B.C."/>
            <person name="Singh A."/>
            <person name="Wilkins M.J."/>
            <person name="Karaoz U."/>
            <person name="Brodie E.L."/>
            <person name="Williams K.H."/>
            <person name="Hubbard S.S."/>
            <person name="Banfield J.F."/>
        </authorList>
    </citation>
    <scope>NUCLEOTIDE SEQUENCE [LARGE SCALE GENOMIC DNA]</scope>
</reference>
<accession>A0A1F8DRJ0</accession>
<dbReference type="Pfam" id="PF01541">
    <property type="entry name" value="GIY-YIG"/>
    <property type="match status" value="1"/>
</dbReference>
<name>A0A1F8DRJ0_9BACT</name>
<dbReference type="PANTHER" id="PTHR34477">
    <property type="entry name" value="UPF0213 PROTEIN YHBQ"/>
    <property type="match status" value="1"/>
</dbReference>
<comment type="similarity">
    <text evidence="1">Belongs to the UPF0213 family.</text>
</comment>
<sequence>MYYVYILYSWKLKKFYVGFSKDLQNRVRKHNNGEVPFTSRGVPWKLVYYETFINKQDAVSEEKFLKTGKGRERRNYLPRSFIEDN</sequence>
<dbReference type="InterPro" id="IPR035901">
    <property type="entry name" value="GIY-YIG_endonuc_sf"/>
</dbReference>
<dbReference type="InterPro" id="IPR000305">
    <property type="entry name" value="GIY-YIG_endonuc"/>
</dbReference>
<dbReference type="PROSITE" id="PS50164">
    <property type="entry name" value="GIY_YIG"/>
    <property type="match status" value="1"/>
</dbReference>
<dbReference type="CDD" id="cd10449">
    <property type="entry name" value="GIY-YIG_SLX1_like"/>
    <property type="match status" value="1"/>
</dbReference>
<organism evidence="3 4">
    <name type="scientific">Candidatus Wolfebacteria bacterium RIFCSPHIGHO2_01_FULL_48_22</name>
    <dbReference type="NCBI Taxonomy" id="1802555"/>
    <lineage>
        <taxon>Bacteria</taxon>
        <taxon>Candidatus Wolfeibacteriota</taxon>
    </lineage>
</organism>
<dbReference type="SUPFAM" id="SSF82771">
    <property type="entry name" value="GIY-YIG endonuclease"/>
    <property type="match status" value="1"/>
</dbReference>
<dbReference type="PANTHER" id="PTHR34477:SF5">
    <property type="entry name" value="BSL5627 PROTEIN"/>
    <property type="match status" value="1"/>
</dbReference>
<evidence type="ECO:0000313" key="3">
    <source>
        <dbReference type="EMBL" id="OGM91257.1"/>
    </source>
</evidence>
<dbReference type="InterPro" id="IPR050190">
    <property type="entry name" value="UPF0213_domain"/>
</dbReference>
<protein>
    <recommendedName>
        <fullName evidence="2">GIY-YIG domain-containing protein</fullName>
    </recommendedName>
</protein>
<gene>
    <name evidence="3" type="ORF">A2755_02555</name>
</gene>
<dbReference type="AlphaFoldDB" id="A0A1F8DRJ0"/>
<dbReference type="Proteomes" id="UP000177029">
    <property type="component" value="Unassembled WGS sequence"/>
</dbReference>
<evidence type="ECO:0000313" key="4">
    <source>
        <dbReference type="Proteomes" id="UP000177029"/>
    </source>
</evidence>